<dbReference type="AlphaFoldDB" id="A0A2X3BC17"/>
<dbReference type="Gene3D" id="1.25.40.10">
    <property type="entry name" value="Tetratricopeptide repeat domain"/>
    <property type="match status" value="2"/>
</dbReference>
<dbReference type="Pfam" id="PF01535">
    <property type="entry name" value="PPR"/>
    <property type="match status" value="1"/>
</dbReference>
<dbReference type="SUPFAM" id="SSF48452">
    <property type="entry name" value="TPR-like"/>
    <property type="match status" value="2"/>
</dbReference>
<keyword evidence="2" id="KW-0449">Lipoprotein</keyword>
<name>A0A2X3BC17_9HELI</name>
<dbReference type="Proteomes" id="UP000250166">
    <property type="component" value="Unassembled WGS sequence"/>
</dbReference>
<keyword evidence="1" id="KW-0175">Coiled coil</keyword>
<accession>A0A2X3BC17</accession>
<dbReference type="EMBL" id="UAWL01000006">
    <property type="protein sequence ID" value="SQB98451.1"/>
    <property type="molecule type" value="Genomic_DNA"/>
</dbReference>
<dbReference type="InterPro" id="IPR002885">
    <property type="entry name" value="PPR_rpt"/>
</dbReference>
<protein>
    <submittedName>
        <fullName evidence="2">Putative lipoprotein</fullName>
    </submittedName>
</protein>
<proteinExistence type="predicted"/>
<organism evidence="2 3">
    <name type="scientific">Helicobacter fennelliae</name>
    <dbReference type="NCBI Taxonomy" id="215"/>
    <lineage>
        <taxon>Bacteria</taxon>
        <taxon>Pseudomonadati</taxon>
        <taxon>Campylobacterota</taxon>
        <taxon>Epsilonproteobacteria</taxon>
        <taxon>Campylobacterales</taxon>
        <taxon>Helicobacteraceae</taxon>
        <taxon>Helicobacter</taxon>
    </lineage>
</organism>
<evidence type="ECO:0000256" key="1">
    <source>
        <dbReference type="SAM" id="Coils"/>
    </source>
</evidence>
<feature type="coiled-coil region" evidence="1">
    <location>
        <begin position="329"/>
        <end position="356"/>
    </location>
</feature>
<evidence type="ECO:0000313" key="2">
    <source>
        <dbReference type="EMBL" id="SQB98451.1"/>
    </source>
</evidence>
<sequence>MRVKHIKVRYERYRKEFMKAKFACLVFCVVGGFYVLSASEVNANNANEDMMIVMGLDSLYHNDFAESRDDFLLLFEETKNPYYAKLAAQAAAAIGDLQTSMNLALLYQKLTGDTNDLQINKVLADGYTKNGDINKAIEVLEKVKQQEPSLQVLKILANLYLLQKNLPKSLELFDEIYKEEKDEELLVKMILIHITQNQPQKAIDMLSAHLLSYGCSDMFCEESLKIYSDLNALQTAKEVFKQIYTKNPTIPNATNFMRILVSLKQYQEAQGIAESFPFDKGLLLDLYVMQGDYTKAYKQAERFYKESKNPKFLALQAVYEISANQNISKQKAIEASKKLEKAIKERKKELQQAKQKPTTQDAFFYNFVGYLMIDYEIDIKKGIAYVKDALALESNSVAYLDSLAWGYYKIGQCKEALNVFLRIPKNAIEADSELKAHAVQIQSCTQ</sequence>
<gene>
    <name evidence="2" type="ORF">NCTC13102_00909</name>
</gene>
<evidence type="ECO:0000313" key="3">
    <source>
        <dbReference type="Proteomes" id="UP000250166"/>
    </source>
</evidence>
<dbReference type="InterPro" id="IPR011990">
    <property type="entry name" value="TPR-like_helical_dom_sf"/>
</dbReference>
<reference evidence="2 3" key="1">
    <citation type="submission" date="2018-06" db="EMBL/GenBank/DDBJ databases">
        <authorList>
            <consortium name="Pathogen Informatics"/>
            <person name="Doyle S."/>
        </authorList>
    </citation>
    <scope>NUCLEOTIDE SEQUENCE [LARGE SCALE GENOMIC DNA]</scope>
    <source>
        <strain evidence="2 3">NCTC13102</strain>
    </source>
</reference>